<keyword evidence="2" id="KW-1185">Reference proteome</keyword>
<protein>
    <submittedName>
        <fullName evidence="1">Ketohydroxyglutarate aldolase</fullName>
    </submittedName>
</protein>
<sequence>MTDDVAVVVVLDDDHLGAETDVVEQLASAGFVTERVQHDLGTVTGTVARASVRSLESIPGVAAVEQQRTPGVPPPDADVQ</sequence>
<name>A0A5Q3Q6X7_9PSEU</name>
<proteinExistence type="predicted"/>
<dbReference type="Proteomes" id="UP000371041">
    <property type="component" value="Chromosome"/>
</dbReference>
<dbReference type="EMBL" id="CP045929">
    <property type="protein sequence ID" value="QGK70083.1"/>
    <property type="molecule type" value="Genomic_DNA"/>
</dbReference>
<reference evidence="2" key="1">
    <citation type="submission" date="2019-11" db="EMBL/GenBank/DDBJ databases">
        <title>The complete genome sequence of Saccharopolyspora sp. E2A.</title>
        <authorList>
            <person name="Zhang G."/>
        </authorList>
    </citation>
    <scope>NUCLEOTIDE SEQUENCE [LARGE SCALE GENOMIC DNA]</scope>
    <source>
        <strain evidence="2">E2A</strain>
    </source>
</reference>
<gene>
    <name evidence="1" type="ORF">GIY23_11600</name>
</gene>
<dbReference type="AlphaFoldDB" id="A0A5Q3Q6X7"/>
<dbReference type="KEGG" id="sace:GIY23_11600"/>
<dbReference type="RefSeq" id="WP_154076666.1">
    <property type="nucleotide sequence ID" value="NZ_CP045929.1"/>
</dbReference>
<evidence type="ECO:0000313" key="2">
    <source>
        <dbReference type="Proteomes" id="UP000371041"/>
    </source>
</evidence>
<organism evidence="1 2">
    <name type="scientific">Allosaccharopolyspora coralli</name>
    <dbReference type="NCBI Taxonomy" id="2665642"/>
    <lineage>
        <taxon>Bacteria</taxon>
        <taxon>Bacillati</taxon>
        <taxon>Actinomycetota</taxon>
        <taxon>Actinomycetes</taxon>
        <taxon>Pseudonocardiales</taxon>
        <taxon>Pseudonocardiaceae</taxon>
        <taxon>Allosaccharopolyspora</taxon>
    </lineage>
</organism>
<evidence type="ECO:0000313" key="1">
    <source>
        <dbReference type="EMBL" id="QGK70083.1"/>
    </source>
</evidence>
<accession>A0A5Q3Q6X7</accession>